<dbReference type="KEGG" id="hne:HNE_0972"/>
<organism evidence="2 3">
    <name type="scientific">Hyphomonas neptunium (strain ATCC 15444)</name>
    <dbReference type="NCBI Taxonomy" id="228405"/>
    <lineage>
        <taxon>Bacteria</taxon>
        <taxon>Pseudomonadati</taxon>
        <taxon>Pseudomonadota</taxon>
        <taxon>Alphaproteobacteria</taxon>
        <taxon>Hyphomonadales</taxon>
        <taxon>Hyphomonadaceae</taxon>
        <taxon>Hyphomonas</taxon>
    </lineage>
</organism>
<evidence type="ECO:0000256" key="1">
    <source>
        <dbReference type="SAM" id="MobiDB-lite"/>
    </source>
</evidence>
<dbReference type="HOGENOM" id="CLU_2770317_0_0_5"/>
<feature type="region of interest" description="Disordered" evidence="1">
    <location>
        <begin position="19"/>
        <end position="46"/>
    </location>
</feature>
<evidence type="ECO:0000313" key="3">
    <source>
        <dbReference type="Proteomes" id="UP000001959"/>
    </source>
</evidence>
<dbReference type="AlphaFoldDB" id="Q0C3J6"/>
<feature type="compositionally biased region" description="Basic and acidic residues" evidence="1">
    <location>
        <begin position="32"/>
        <end position="46"/>
    </location>
</feature>
<sequence length="69" mass="8010">MISVGTPIRMRLSLGKDHAYKPPFEAVPPPPRKREKENRVRETGLPHTRFEISGPEARACWQITWTAKW</sequence>
<protein>
    <submittedName>
        <fullName evidence="2">Uncharacterized protein</fullName>
    </submittedName>
</protein>
<proteinExistence type="predicted"/>
<accession>Q0C3J6</accession>
<evidence type="ECO:0000313" key="2">
    <source>
        <dbReference type="EMBL" id="ABI75456.1"/>
    </source>
</evidence>
<dbReference type="Proteomes" id="UP000001959">
    <property type="component" value="Chromosome"/>
</dbReference>
<reference evidence="2 3" key="1">
    <citation type="journal article" date="2006" name="J. Bacteriol.">
        <title>Comparative genomic evidence for a close relationship between the dimorphic prosthecate bacteria Hyphomonas neptunium and Caulobacter crescentus.</title>
        <authorList>
            <person name="Badger J.H."/>
            <person name="Hoover T.R."/>
            <person name="Brun Y.V."/>
            <person name="Weiner R.M."/>
            <person name="Laub M.T."/>
            <person name="Alexandre G."/>
            <person name="Mrazek J."/>
            <person name="Ren Q."/>
            <person name="Paulsen I.T."/>
            <person name="Nelson K.E."/>
            <person name="Khouri H.M."/>
            <person name="Radune D."/>
            <person name="Sosa J."/>
            <person name="Dodson R.J."/>
            <person name="Sullivan S.A."/>
            <person name="Rosovitz M.J."/>
            <person name="Madupu R."/>
            <person name="Brinkac L.M."/>
            <person name="Durkin A.S."/>
            <person name="Daugherty S.C."/>
            <person name="Kothari S.P."/>
            <person name="Giglio M.G."/>
            <person name="Zhou L."/>
            <person name="Haft D.H."/>
            <person name="Selengut J.D."/>
            <person name="Davidsen T.M."/>
            <person name="Yang Q."/>
            <person name="Zafar N."/>
            <person name="Ward N.L."/>
        </authorList>
    </citation>
    <scope>NUCLEOTIDE SEQUENCE [LARGE SCALE GENOMIC DNA]</scope>
    <source>
        <strain evidence="2 3">ATCC 15444</strain>
    </source>
</reference>
<name>Q0C3J6_HYPNA</name>
<dbReference type="EMBL" id="CP000158">
    <property type="protein sequence ID" value="ABI75456.1"/>
    <property type="molecule type" value="Genomic_DNA"/>
</dbReference>
<keyword evidence="3" id="KW-1185">Reference proteome</keyword>
<gene>
    <name evidence="2" type="ordered locus">HNE_0972</name>
</gene>